<dbReference type="Pfam" id="PF00392">
    <property type="entry name" value="GntR"/>
    <property type="match status" value="1"/>
</dbReference>
<comment type="caution">
    <text evidence="7">The sequence shown here is derived from an EMBL/GenBank/DDBJ whole genome shotgun (WGS) entry which is preliminary data.</text>
</comment>
<dbReference type="SUPFAM" id="SSF53383">
    <property type="entry name" value="PLP-dependent transferases"/>
    <property type="match status" value="1"/>
</dbReference>
<dbReference type="CDD" id="cd00609">
    <property type="entry name" value="AAT_like"/>
    <property type="match status" value="1"/>
</dbReference>
<dbReference type="RefSeq" id="WP_275631173.1">
    <property type="nucleotide sequence ID" value="NZ_JARGYD010000001.1"/>
</dbReference>
<dbReference type="Gene3D" id="3.90.1150.10">
    <property type="entry name" value="Aspartate Aminotransferase, domain 1"/>
    <property type="match status" value="1"/>
</dbReference>
<dbReference type="GO" id="GO:0008483">
    <property type="term" value="F:transaminase activity"/>
    <property type="evidence" value="ECO:0007669"/>
    <property type="project" value="UniProtKB-KW"/>
</dbReference>
<dbReference type="InterPro" id="IPR051446">
    <property type="entry name" value="HTH_trans_reg/aminotransferase"/>
</dbReference>
<gene>
    <name evidence="7" type="ORF">ACFOGP_14370</name>
</gene>
<keyword evidence="7" id="KW-0808">Transferase</keyword>
<dbReference type="PANTHER" id="PTHR46577:SF1">
    <property type="entry name" value="HTH-TYPE TRANSCRIPTIONAL REGULATORY PROTEIN GABR"/>
    <property type="match status" value="1"/>
</dbReference>
<dbReference type="EMBL" id="JBHRTB010000010">
    <property type="protein sequence ID" value="MFC3143903.1"/>
    <property type="molecule type" value="Genomic_DNA"/>
</dbReference>
<dbReference type="InterPro" id="IPR000524">
    <property type="entry name" value="Tscrpt_reg_HTH_GntR"/>
</dbReference>
<dbReference type="Gene3D" id="3.40.640.10">
    <property type="entry name" value="Type I PLP-dependent aspartate aminotransferase-like (Major domain)"/>
    <property type="match status" value="1"/>
</dbReference>
<evidence type="ECO:0000256" key="4">
    <source>
        <dbReference type="ARBA" id="ARBA00023125"/>
    </source>
</evidence>
<protein>
    <submittedName>
        <fullName evidence="7">PLP-dependent aminotransferase family protein</fullName>
    </submittedName>
</protein>
<dbReference type="Proteomes" id="UP001595632">
    <property type="component" value="Unassembled WGS sequence"/>
</dbReference>
<evidence type="ECO:0000256" key="2">
    <source>
        <dbReference type="ARBA" id="ARBA00022898"/>
    </source>
</evidence>
<reference evidence="8" key="1">
    <citation type="journal article" date="2019" name="Int. J. Syst. Evol. Microbiol.">
        <title>The Global Catalogue of Microorganisms (GCM) 10K type strain sequencing project: providing services to taxonomists for standard genome sequencing and annotation.</title>
        <authorList>
            <consortium name="The Broad Institute Genomics Platform"/>
            <consortium name="The Broad Institute Genome Sequencing Center for Infectious Disease"/>
            <person name="Wu L."/>
            <person name="Ma J."/>
        </authorList>
    </citation>
    <scope>NUCLEOTIDE SEQUENCE [LARGE SCALE GENOMIC DNA]</scope>
    <source>
        <strain evidence="8">KCTC 52366</strain>
    </source>
</reference>
<evidence type="ECO:0000256" key="1">
    <source>
        <dbReference type="ARBA" id="ARBA00005384"/>
    </source>
</evidence>
<keyword evidence="8" id="KW-1185">Reference proteome</keyword>
<keyword evidence="4" id="KW-0238">DNA-binding</keyword>
<dbReference type="PANTHER" id="PTHR46577">
    <property type="entry name" value="HTH-TYPE TRANSCRIPTIONAL REGULATORY PROTEIN GABR"/>
    <property type="match status" value="1"/>
</dbReference>
<sequence>MDTIWQPSLDGRSGPKYAAVAEAIRDGVRSGALTTGEKLPPVRELAWTLGITPGTVARAYTELTDEGLLLAAVGRGTFVAEQRAQAAETIPDGPMRLYGPSLPDVGQVALIRELMVKVGQQGGVSDMLDYPSRVATPLRDAAIRWLASAHLGPLDAADVVPAHGGQHAILLTMQAILRGSDPVILVEEMLYPGFRRAADLLRARPVAVPMDEHGLIPGALEEAVRRHGAQLLCTSPEVHNPTTLCTPEWRRMEIVDVARRTGLQLVEDDCYRLGTPVGRPYRALLPEQGWYVSSLSKHLTPALRIGFAVAPAGRGAGLRRAAEHGFFGISAPLADLTVELLRAPKLARLMDDARRTMNDYVRAAVNVLGGHDLTWREDVPFLYLGLPSGWRAGAFCQRAEAAGVQVRAADEFVLRDGRAPHAVRISINARHGLARFEAAMQKLRELLDNPPEQISV</sequence>
<evidence type="ECO:0000256" key="5">
    <source>
        <dbReference type="ARBA" id="ARBA00023163"/>
    </source>
</evidence>
<keyword evidence="7" id="KW-0032">Aminotransferase</keyword>
<dbReference type="PROSITE" id="PS50949">
    <property type="entry name" value="HTH_GNTR"/>
    <property type="match status" value="1"/>
</dbReference>
<comment type="similarity">
    <text evidence="1">In the C-terminal section; belongs to the class-I pyridoxal-phosphate-dependent aminotransferase family.</text>
</comment>
<evidence type="ECO:0000313" key="7">
    <source>
        <dbReference type="EMBL" id="MFC3143903.1"/>
    </source>
</evidence>
<dbReference type="SUPFAM" id="SSF46785">
    <property type="entry name" value="Winged helix' DNA-binding domain"/>
    <property type="match status" value="1"/>
</dbReference>
<evidence type="ECO:0000313" key="8">
    <source>
        <dbReference type="Proteomes" id="UP001595632"/>
    </source>
</evidence>
<dbReference type="InterPro" id="IPR036388">
    <property type="entry name" value="WH-like_DNA-bd_sf"/>
</dbReference>
<dbReference type="Pfam" id="PF00155">
    <property type="entry name" value="Aminotran_1_2"/>
    <property type="match status" value="1"/>
</dbReference>
<dbReference type="InterPro" id="IPR004839">
    <property type="entry name" value="Aminotransferase_I/II_large"/>
</dbReference>
<accession>A0ABV7GU98</accession>
<keyword evidence="2" id="KW-0663">Pyridoxal phosphate</keyword>
<keyword evidence="5" id="KW-0804">Transcription</keyword>
<evidence type="ECO:0000259" key="6">
    <source>
        <dbReference type="PROSITE" id="PS50949"/>
    </source>
</evidence>
<dbReference type="InterPro" id="IPR015422">
    <property type="entry name" value="PyrdxlP-dep_Trfase_small"/>
</dbReference>
<dbReference type="SMART" id="SM00345">
    <property type="entry name" value="HTH_GNTR"/>
    <property type="match status" value="1"/>
</dbReference>
<feature type="domain" description="HTH gntR-type" evidence="6">
    <location>
        <begin position="14"/>
        <end position="82"/>
    </location>
</feature>
<proteinExistence type="inferred from homology"/>
<dbReference type="Gene3D" id="1.10.10.10">
    <property type="entry name" value="Winged helix-like DNA-binding domain superfamily/Winged helix DNA-binding domain"/>
    <property type="match status" value="1"/>
</dbReference>
<evidence type="ECO:0000256" key="3">
    <source>
        <dbReference type="ARBA" id="ARBA00023015"/>
    </source>
</evidence>
<keyword evidence="3" id="KW-0805">Transcription regulation</keyword>
<dbReference type="CDD" id="cd07377">
    <property type="entry name" value="WHTH_GntR"/>
    <property type="match status" value="1"/>
</dbReference>
<dbReference type="InterPro" id="IPR036390">
    <property type="entry name" value="WH_DNA-bd_sf"/>
</dbReference>
<dbReference type="InterPro" id="IPR015421">
    <property type="entry name" value="PyrdxlP-dep_Trfase_major"/>
</dbReference>
<organism evidence="7 8">
    <name type="scientific">Psychromarinibacter halotolerans</name>
    <dbReference type="NCBI Taxonomy" id="1775175"/>
    <lineage>
        <taxon>Bacteria</taxon>
        <taxon>Pseudomonadati</taxon>
        <taxon>Pseudomonadota</taxon>
        <taxon>Alphaproteobacteria</taxon>
        <taxon>Rhodobacterales</taxon>
        <taxon>Paracoccaceae</taxon>
        <taxon>Psychromarinibacter</taxon>
    </lineage>
</organism>
<name>A0ABV7GU98_9RHOB</name>
<dbReference type="InterPro" id="IPR015424">
    <property type="entry name" value="PyrdxlP-dep_Trfase"/>
</dbReference>